<feature type="region of interest" description="Disordered" evidence="20">
    <location>
        <begin position="31"/>
        <end position="50"/>
    </location>
</feature>
<dbReference type="GO" id="GO:0000014">
    <property type="term" value="F:single-stranded DNA endodeoxyribonuclease activity"/>
    <property type="evidence" value="ECO:0007669"/>
    <property type="project" value="TreeGrafter"/>
</dbReference>
<feature type="coiled-coil region" evidence="19">
    <location>
        <begin position="882"/>
        <end position="924"/>
    </location>
</feature>
<dbReference type="GO" id="GO:0022857">
    <property type="term" value="F:transmembrane transporter activity"/>
    <property type="evidence" value="ECO:0007669"/>
    <property type="project" value="InterPro"/>
</dbReference>
<keyword evidence="9 18" id="KW-0255">Endonuclease</keyword>
<comment type="subunit">
    <text evidence="17">Component of the MRN complex composed of two heterodimers RAD50 and MRE11 associated with a single NBS1.</text>
</comment>
<dbReference type="Pfam" id="PF00149">
    <property type="entry name" value="Metallophos"/>
    <property type="match status" value="1"/>
</dbReference>
<evidence type="ECO:0000256" key="18">
    <source>
        <dbReference type="RuleBase" id="RU003447"/>
    </source>
</evidence>
<evidence type="ECO:0000256" key="1">
    <source>
        <dbReference type="ARBA" id="ARBA00001936"/>
    </source>
</evidence>
<evidence type="ECO:0000256" key="20">
    <source>
        <dbReference type="SAM" id="MobiDB-lite"/>
    </source>
</evidence>
<dbReference type="Gene3D" id="1.20.1250.20">
    <property type="entry name" value="MFS general substrate transporter like domains"/>
    <property type="match status" value="1"/>
</dbReference>
<dbReference type="GO" id="GO:0007095">
    <property type="term" value="P:mitotic G2 DNA damage checkpoint signaling"/>
    <property type="evidence" value="ECO:0007669"/>
    <property type="project" value="TreeGrafter"/>
</dbReference>
<dbReference type="NCBIfam" id="TIGR00583">
    <property type="entry name" value="mre11"/>
    <property type="match status" value="1"/>
</dbReference>
<evidence type="ECO:0000256" key="4">
    <source>
        <dbReference type="ARBA" id="ARBA00004286"/>
    </source>
</evidence>
<name>A0A7U3Q2F1_EPIFF</name>
<keyword evidence="10 18" id="KW-0227">DNA damage</keyword>
<dbReference type="Pfam" id="PF07690">
    <property type="entry name" value="MFS_1"/>
    <property type="match status" value="1"/>
</dbReference>
<feature type="transmembrane region" description="Helical" evidence="21">
    <location>
        <begin position="127"/>
        <end position="146"/>
    </location>
</feature>
<feature type="transmembrane region" description="Helical" evidence="21">
    <location>
        <begin position="476"/>
        <end position="504"/>
    </location>
</feature>
<feature type="compositionally biased region" description="Acidic residues" evidence="20">
    <location>
        <begin position="1196"/>
        <end position="1217"/>
    </location>
</feature>
<keyword evidence="19" id="KW-0175">Coiled coil</keyword>
<evidence type="ECO:0000256" key="19">
    <source>
        <dbReference type="SAM" id="Coils"/>
    </source>
</evidence>
<organism evidence="23 24">
    <name type="scientific">Epichloe festucae (strain Fl1)</name>
    <dbReference type="NCBI Taxonomy" id="877507"/>
    <lineage>
        <taxon>Eukaryota</taxon>
        <taxon>Fungi</taxon>
        <taxon>Dikarya</taxon>
        <taxon>Ascomycota</taxon>
        <taxon>Pezizomycotina</taxon>
        <taxon>Sordariomycetes</taxon>
        <taxon>Hypocreomycetidae</taxon>
        <taxon>Hypocreales</taxon>
        <taxon>Clavicipitaceae</taxon>
        <taxon>Epichloe</taxon>
    </lineage>
</organism>
<feature type="transmembrane region" description="Helical" evidence="21">
    <location>
        <begin position="95"/>
        <end position="115"/>
    </location>
</feature>
<keyword evidence="15 18" id="KW-0539">Nucleus</keyword>
<feature type="transmembrane region" description="Helical" evidence="21">
    <location>
        <begin position="60"/>
        <end position="83"/>
    </location>
</feature>
<feature type="transmembrane region" description="Helical" evidence="21">
    <location>
        <begin position="202"/>
        <end position="223"/>
    </location>
</feature>
<evidence type="ECO:0000256" key="2">
    <source>
        <dbReference type="ARBA" id="ARBA00004123"/>
    </source>
</evidence>
<feature type="domain" description="Mre11 DNA-binding" evidence="22">
    <location>
        <begin position="853"/>
        <end position="1027"/>
    </location>
</feature>
<keyword evidence="6" id="KW-0158">Chromosome</keyword>
<dbReference type="GO" id="GO:0035861">
    <property type="term" value="C:site of double-strand break"/>
    <property type="evidence" value="ECO:0007669"/>
    <property type="project" value="TreeGrafter"/>
</dbReference>
<dbReference type="FunFam" id="3.60.21.10:FF:000011">
    <property type="entry name" value="Double-strand break repair protein"/>
    <property type="match status" value="1"/>
</dbReference>
<keyword evidence="13 18" id="KW-0234">DNA repair</keyword>
<keyword evidence="21" id="KW-0812">Transmembrane</keyword>
<comment type="cofactor">
    <cofactor evidence="1">
        <name>Mn(2+)</name>
        <dbReference type="ChEBI" id="CHEBI:29035"/>
    </cofactor>
</comment>
<sequence>MTMSPSSTDHRSPVIPTVHVQDSEASSTFSACDDEDSFEAGSAPHRPSSSSIRQKKGIRIISLVFATLSSLCAGSIVVFSLYAPRFQSRLRYTQFQVNGVAIAGSLALYLPISVMGYVCDRVGVSPLSLLSALLFGTGYGTAAFIYRKLDMEFNVLKRPHGAGNEWSYPAMIFAFICIGSGTSAMYIASVSTCAKNFGKGQYRGLALAVPIAGFGLSGMWLSQVGSRFLYETKPDGSKGEVDVFRFFVFLAVLLAIMGVVGTFLLRVVDEQDLIEEAIEELETSGLLDGSSLLSRSQRGYGAAGASQADEALEPSKVDDARWKKNWVLNAETRQFLTDHTMWTFAVAFLLMVGPAEAFINNLGTVIGTLTPPSTQGLGEATSAATHVSIFGVTSTIARLLIGTLTDLLAPAPETQHLQLTSPYHGSPPQQQQQQQQQQQKRFTISRIAFLLFFALLMSLGLTFLASGAAQNHADRFWVVSGLVGAGYGAIFSLTPLVVAIIWGVENFATNFGIIAMLPALGSTFWGLVYSGVYQAGAKASPLSSDGSEDDDLFCHGKQCYSGTFWAEAVCVWIACVLVLYAWKVAWSETSVKMTEFTEADTIRILIATDNHVDMVLLAGDLFHENKPSRKSLYQVMRTLRQNCLGEKPCPLEFLSDAASVFEGAFPHVNYEDPDINVSIPVFSIHGNHDDPSGDGNYCSLDLLQAAGLLNYFGRVAEADNIEAKPILLQKGVTKLALFGLSNVRDERMFRTFRDHKVKWFRPNVQMGDWFNLLAVHQNHHAHTATSYLPENVLPDWLDMVVWGHEHECLIDPTQNPETGFHVMQPGSSVATSLVPGEAVQKHVAILSVTGKDFKVDKIPLKSVRPFVTRELALAQDKRFKGLDKKKDNRQEVTRRLMEIVEEMIEEANADWEAIQTDEDALEERPLPLIRLKVEYTASEGGVFECENPQRFSNRFVGKVANTNDVIYFHRKKSAQRKATAALPADVLEALEDGADRVKVESLVQDFLGAQSLKVLPQGPFGDAVNQFVSKDDKHAMELFVSEHLTGQVKQLLGLESDDEDLSSAMEIYRTRVEQQMASGPARIGLSAERKRVLKPKPDTWDSDFDGEWENEPGAWMYEDTGHQLSLTTTQELGRSAQSKVGASDDDGDDDGERSVPHTNKRSTARGAKTSATKAAEKKAPTRKDSTRGRGRKAFELSDEEEVEDNNDEPDIVMESGEEPPPPPKAASRGRRATAAAAAAAKSAAPRTAKKSAGRAGTKSKQTKLDFSQKSGGGTQKAAAEISNDEISDEDDFEPAPVSTRTRRR</sequence>
<evidence type="ECO:0000256" key="7">
    <source>
        <dbReference type="ARBA" id="ARBA00022722"/>
    </source>
</evidence>
<dbReference type="GO" id="GO:0000724">
    <property type="term" value="P:double-strand break repair via homologous recombination"/>
    <property type="evidence" value="ECO:0007669"/>
    <property type="project" value="TreeGrafter"/>
</dbReference>
<dbReference type="InterPro" id="IPR003701">
    <property type="entry name" value="Mre11"/>
</dbReference>
<evidence type="ECO:0000256" key="11">
    <source>
        <dbReference type="ARBA" id="ARBA00022801"/>
    </source>
</evidence>
<evidence type="ECO:0000256" key="9">
    <source>
        <dbReference type="ARBA" id="ARBA00022759"/>
    </source>
</evidence>
<comment type="similarity">
    <text evidence="5 18">Belongs to the MRE11/RAD32 family.</text>
</comment>
<evidence type="ECO:0000256" key="8">
    <source>
        <dbReference type="ARBA" id="ARBA00022723"/>
    </source>
</evidence>
<dbReference type="EMBL" id="CP031390">
    <property type="protein sequence ID" value="QPH19805.1"/>
    <property type="molecule type" value="Genomic_DNA"/>
</dbReference>
<dbReference type="Pfam" id="PF04152">
    <property type="entry name" value="Mre11_DNA_bind"/>
    <property type="match status" value="1"/>
</dbReference>
<dbReference type="SMART" id="SM01347">
    <property type="entry name" value="Mre11_DNA_bind"/>
    <property type="match status" value="1"/>
</dbReference>
<evidence type="ECO:0000256" key="5">
    <source>
        <dbReference type="ARBA" id="ARBA00009028"/>
    </source>
</evidence>
<dbReference type="CDD" id="cd17354">
    <property type="entry name" value="MFS_Mch1p_like"/>
    <property type="match status" value="1"/>
</dbReference>
<evidence type="ECO:0000256" key="17">
    <source>
        <dbReference type="ARBA" id="ARBA00064981"/>
    </source>
</evidence>
<keyword evidence="16 18" id="KW-0469">Meiosis</keyword>
<evidence type="ECO:0000256" key="3">
    <source>
        <dbReference type="ARBA" id="ARBA00004141"/>
    </source>
</evidence>
<dbReference type="InterPro" id="IPR036259">
    <property type="entry name" value="MFS_trans_sf"/>
</dbReference>
<evidence type="ECO:0000259" key="22">
    <source>
        <dbReference type="SMART" id="SM01347"/>
    </source>
</evidence>
<evidence type="ECO:0000313" key="24">
    <source>
        <dbReference type="Proteomes" id="UP000594364"/>
    </source>
</evidence>
<dbReference type="InterPro" id="IPR029052">
    <property type="entry name" value="Metallo-depent_PP-like"/>
</dbReference>
<dbReference type="GO" id="GO:0006303">
    <property type="term" value="P:double-strand break repair via nonhomologous end joining"/>
    <property type="evidence" value="ECO:0007669"/>
    <property type="project" value="TreeGrafter"/>
</dbReference>
<dbReference type="GO" id="GO:0031573">
    <property type="term" value="P:mitotic intra-S DNA damage checkpoint signaling"/>
    <property type="evidence" value="ECO:0007669"/>
    <property type="project" value="TreeGrafter"/>
</dbReference>
<feature type="transmembrane region" description="Helical" evidence="21">
    <location>
        <begin position="166"/>
        <end position="190"/>
    </location>
</feature>
<feature type="region of interest" description="Disordered" evidence="20">
    <location>
        <begin position="418"/>
        <end position="437"/>
    </location>
</feature>
<evidence type="ECO:0000256" key="21">
    <source>
        <dbReference type="SAM" id="Phobius"/>
    </source>
</evidence>
<feature type="compositionally biased region" description="Basic and acidic residues" evidence="20">
    <location>
        <begin position="1174"/>
        <end position="1195"/>
    </location>
</feature>
<dbReference type="SUPFAM" id="SSF56300">
    <property type="entry name" value="Metallo-dependent phosphatases"/>
    <property type="match status" value="1"/>
</dbReference>
<evidence type="ECO:0000256" key="13">
    <source>
        <dbReference type="ARBA" id="ARBA00023204"/>
    </source>
</evidence>
<evidence type="ECO:0000256" key="12">
    <source>
        <dbReference type="ARBA" id="ARBA00022839"/>
    </source>
</evidence>
<dbReference type="PANTHER" id="PTHR10139:SF1">
    <property type="entry name" value="DOUBLE-STRAND BREAK REPAIR PROTEIN MRE11"/>
    <property type="match status" value="1"/>
</dbReference>
<feature type="transmembrane region" description="Helical" evidence="21">
    <location>
        <begin position="243"/>
        <end position="265"/>
    </location>
</feature>
<keyword evidence="12 18" id="KW-0269">Exonuclease</keyword>
<keyword evidence="8" id="KW-0479">Metal-binding</keyword>
<reference evidence="23 24" key="1">
    <citation type="journal article" date="2018" name="PLoS Genet.">
        <title>Repeat elements organise 3D genome structure and mediate transcription in the filamentous fungus Epichloe festucae.</title>
        <authorList>
            <person name="Winter D.J."/>
            <person name="Ganley A.R.D."/>
            <person name="Young C.A."/>
            <person name="Liachko I."/>
            <person name="Schardl C.L."/>
            <person name="Dupont P.Y."/>
            <person name="Berry D."/>
            <person name="Ram A."/>
            <person name="Scott B."/>
            <person name="Cox M.P."/>
        </authorList>
    </citation>
    <scope>NUCLEOTIDE SEQUENCE [LARGE SCALE GENOMIC DNA]</scope>
    <source>
        <strain evidence="23 24">Fl1</strain>
    </source>
</reference>
<keyword evidence="24" id="KW-1185">Reference proteome</keyword>
<dbReference type="GO" id="GO:0030870">
    <property type="term" value="C:Mre11 complex"/>
    <property type="evidence" value="ECO:0007669"/>
    <property type="project" value="InterPro"/>
</dbReference>
<dbReference type="InterPro" id="IPR011701">
    <property type="entry name" value="MFS"/>
</dbReference>
<feature type="transmembrane region" description="Helical" evidence="21">
    <location>
        <begin position="511"/>
        <end position="532"/>
    </location>
</feature>
<dbReference type="GO" id="GO:0030145">
    <property type="term" value="F:manganese ion binding"/>
    <property type="evidence" value="ECO:0007669"/>
    <property type="project" value="InterPro"/>
</dbReference>
<gene>
    <name evidence="23" type="ORF">C2857_005101</name>
</gene>
<dbReference type="CDD" id="cd00840">
    <property type="entry name" value="MPP_Mre11_N"/>
    <property type="match status" value="1"/>
</dbReference>
<dbReference type="GO" id="GO:0000723">
    <property type="term" value="P:telomere maintenance"/>
    <property type="evidence" value="ECO:0007669"/>
    <property type="project" value="TreeGrafter"/>
</dbReference>
<evidence type="ECO:0000256" key="16">
    <source>
        <dbReference type="ARBA" id="ARBA00023254"/>
    </source>
</evidence>
<dbReference type="InterPro" id="IPR004843">
    <property type="entry name" value="Calcineurin-like_PHP"/>
</dbReference>
<accession>A0A7U3Q2F1</accession>
<feature type="transmembrane region" description="Helical" evidence="21">
    <location>
        <begin position="447"/>
        <end position="470"/>
    </location>
</feature>
<dbReference type="Gene3D" id="3.60.21.10">
    <property type="match status" value="1"/>
</dbReference>
<evidence type="ECO:0000256" key="6">
    <source>
        <dbReference type="ARBA" id="ARBA00022454"/>
    </source>
</evidence>
<dbReference type="PANTHER" id="PTHR10139">
    <property type="entry name" value="DOUBLE-STRAND BREAK REPAIR PROTEIN MRE11"/>
    <property type="match status" value="1"/>
</dbReference>
<dbReference type="InterPro" id="IPR038487">
    <property type="entry name" value="Mre11_capping_dom"/>
</dbReference>
<feature type="compositionally biased region" description="Low complexity" evidence="20">
    <location>
        <begin position="1232"/>
        <end position="1246"/>
    </location>
</feature>
<dbReference type="OrthoDB" id="30417at2759"/>
<feature type="compositionally biased region" description="Acidic residues" evidence="20">
    <location>
        <begin position="1282"/>
        <end position="1293"/>
    </location>
</feature>
<dbReference type="InterPro" id="IPR007281">
    <property type="entry name" value="Mre11_DNA-bd"/>
</dbReference>
<evidence type="ECO:0000256" key="10">
    <source>
        <dbReference type="ARBA" id="ARBA00022763"/>
    </source>
</evidence>
<evidence type="ECO:0000256" key="15">
    <source>
        <dbReference type="ARBA" id="ARBA00023242"/>
    </source>
</evidence>
<protein>
    <recommendedName>
        <fullName evidence="22">Mre11 DNA-binding domain-containing protein</fullName>
    </recommendedName>
</protein>
<keyword evidence="14 18" id="KW-0464">Manganese</keyword>
<keyword evidence="7 18" id="KW-0540">Nuclease</keyword>
<dbReference type="InterPro" id="IPR041796">
    <property type="entry name" value="Mre11_N"/>
</dbReference>
<dbReference type="GO" id="GO:0016020">
    <property type="term" value="C:membrane"/>
    <property type="evidence" value="ECO:0007669"/>
    <property type="project" value="UniProtKB-SubCell"/>
</dbReference>
<dbReference type="Gene3D" id="3.30.110.110">
    <property type="entry name" value="Mre11, capping domain"/>
    <property type="match status" value="1"/>
</dbReference>
<keyword evidence="21" id="KW-1133">Transmembrane helix</keyword>
<dbReference type="GO" id="GO:0008296">
    <property type="term" value="F:3'-5'-DNA exonuclease activity"/>
    <property type="evidence" value="ECO:0007669"/>
    <property type="project" value="InterPro"/>
</dbReference>
<dbReference type="GO" id="GO:0097552">
    <property type="term" value="P:mitochondrial double-strand break repair via homologous recombination"/>
    <property type="evidence" value="ECO:0007669"/>
    <property type="project" value="TreeGrafter"/>
</dbReference>
<evidence type="ECO:0000313" key="23">
    <source>
        <dbReference type="EMBL" id="QPH19805.1"/>
    </source>
</evidence>
<keyword evidence="21" id="KW-0472">Membrane</keyword>
<proteinExistence type="inferred from homology"/>
<dbReference type="SUPFAM" id="SSF103473">
    <property type="entry name" value="MFS general substrate transporter"/>
    <property type="match status" value="1"/>
</dbReference>
<feature type="region of interest" description="Disordered" evidence="20">
    <location>
        <begin position="1132"/>
        <end position="1304"/>
    </location>
</feature>
<dbReference type="Proteomes" id="UP000594364">
    <property type="component" value="Chromosome 6"/>
</dbReference>
<keyword evidence="11 18" id="KW-0378">Hydrolase</keyword>
<evidence type="ECO:0000256" key="14">
    <source>
        <dbReference type="ARBA" id="ARBA00023211"/>
    </source>
</evidence>
<comment type="subcellular location">
    <subcellularLocation>
        <location evidence="4">Chromosome</location>
    </subcellularLocation>
    <subcellularLocation>
        <location evidence="3">Membrane</location>
        <topology evidence="3">Multi-pass membrane protein</topology>
    </subcellularLocation>
    <subcellularLocation>
        <location evidence="2">Nucleus</location>
    </subcellularLocation>
</comment>
<dbReference type="GO" id="GO:0042138">
    <property type="term" value="P:meiotic DNA double-strand break formation"/>
    <property type="evidence" value="ECO:0007669"/>
    <property type="project" value="TreeGrafter"/>
</dbReference>